<gene>
    <name evidence="1" type="ORF">ACFPQ5_11655</name>
</gene>
<dbReference type="InterPro" id="IPR046149">
    <property type="entry name" value="DUF6151"/>
</dbReference>
<dbReference type="Proteomes" id="UP001596101">
    <property type="component" value="Unassembled WGS sequence"/>
</dbReference>
<dbReference type="InterPro" id="IPR011057">
    <property type="entry name" value="Mss4-like_sf"/>
</dbReference>
<dbReference type="Gene3D" id="3.90.1590.10">
    <property type="entry name" value="glutathione-dependent formaldehyde- activating enzyme (gfa)"/>
    <property type="match status" value="1"/>
</dbReference>
<accession>A0ABW0MPE8</accession>
<dbReference type="EMBL" id="JBHSMR010000013">
    <property type="protein sequence ID" value="MFC5478852.1"/>
    <property type="molecule type" value="Genomic_DNA"/>
</dbReference>
<organism evidence="1 2">
    <name type="scientific">Massilia suwonensis</name>
    <dbReference type="NCBI Taxonomy" id="648895"/>
    <lineage>
        <taxon>Bacteria</taxon>
        <taxon>Pseudomonadati</taxon>
        <taxon>Pseudomonadota</taxon>
        <taxon>Betaproteobacteria</taxon>
        <taxon>Burkholderiales</taxon>
        <taxon>Oxalobacteraceae</taxon>
        <taxon>Telluria group</taxon>
        <taxon>Massilia</taxon>
    </lineage>
</organism>
<dbReference type="Pfam" id="PF19648">
    <property type="entry name" value="DUF6151"/>
    <property type="match status" value="1"/>
</dbReference>
<keyword evidence="2" id="KW-1185">Reference proteome</keyword>
<dbReference type="RefSeq" id="WP_379755306.1">
    <property type="nucleotide sequence ID" value="NZ_JBHSMR010000013.1"/>
</dbReference>
<name>A0ABW0MPE8_9BURK</name>
<reference evidence="2" key="1">
    <citation type="journal article" date="2019" name="Int. J. Syst. Evol. Microbiol.">
        <title>The Global Catalogue of Microorganisms (GCM) 10K type strain sequencing project: providing services to taxonomists for standard genome sequencing and annotation.</title>
        <authorList>
            <consortium name="The Broad Institute Genomics Platform"/>
            <consortium name="The Broad Institute Genome Sequencing Center for Infectious Disease"/>
            <person name="Wu L."/>
            <person name="Ma J."/>
        </authorList>
    </citation>
    <scope>NUCLEOTIDE SEQUENCE [LARGE SCALE GENOMIC DNA]</scope>
    <source>
        <strain evidence="2">CCUG 43111</strain>
    </source>
</reference>
<proteinExistence type="predicted"/>
<sequence length="195" mass="20964">MTIQLRCRCGKLEGEVDASRVKARAVCYCKDCQAFARFLKAEGDVLDSAGGTEVEAMLPSGLRFTKGLEHLACMSLSPKGIYRWYASCCNTPVGNTPRTPKASYLGLVRTCLAATPEELDRQLGSGRMTANTESARAPVKATPFAVLRAVPRLGAMLVGARIGGGWRENPFFDAAGAPVRTPRVLSREERAAVTP</sequence>
<evidence type="ECO:0000313" key="1">
    <source>
        <dbReference type="EMBL" id="MFC5478852.1"/>
    </source>
</evidence>
<comment type="caution">
    <text evidence="1">The sequence shown here is derived from an EMBL/GenBank/DDBJ whole genome shotgun (WGS) entry which is preliminary data.</text>
</comment>
<dbReference type="SUPFAM" id="SSF51316">
    <property type="entry name" value="Mss4-like"/>
    <property type="match status" value="1"/>
</dbReference>
<evidence type="ECO:0000313" key="2">
    <source>
        <dbReference type="Proteomes" id="UP001596101"/>
    </source>
</evidence>
<protein>
    <submittedName>
        <fullName evidence="1">DUF6151 family protein</fullName>
    </submittedName>
</protein>